<gene>
    <name evidence="6" type="ORF">ONE63_008156</name>
    <name evidence="5" type="ORF">ONE63_011569</name>
</gene>
<comment type="caution">
    <text evidence="5">The sequence shown here is derived from an EMBL/GenBank/DDBJ whole genome shotgun (WGS) entry which is preliminary data.</text>
</comment>
<dbReference type="InterPro" id="IPR036505">
    <property type="entry name" value="Amidase/PGRP_sf"/>
</dbReference>
<evidence type="ECO:0000313" key="7">
    <source>
        <dbReference type="Proteomes" id="UP001075354"/>
    </source>
</evidence>
<accession>A0AAV7WZL4</accession>
<dbReference type="PANTHER" id="PTHR11022:SF41">
    <property type="entry name" value="PEPTIDOGLYCAN-RECOGNITION PROTEIN LC-RELATED"/>
    <property type="match status" value="1"/>
</dbReference>
<dbReference type="InterPro" id="IPR006619">
    <property type="entry name" value="PGRP_domain_met/bac"/>
</dbReference>
<evidence type="ECO:0000313" key="5">
    <source>
        <dbReference type="EMBL" id="KAJ1518816.1"/>
    </source>
</evidence>
<dbReference type="SUPFAM" id="SSF55846">
    <property type="entry name" value="N-acetylmuramoyl-L-alanine amidase-like"/>
    <property type="match status" value="1"/>
</dbReference>
<keyword evidence="2" id="KW-0399">Innate immunity</keyword>
<evidence type="ECO:0000259" key="4">
    <source>
        <dbReference type="SMART" id="SM00701"/>
    </source>
</evidence>
<name>A0AAV7WZL4_9NEOP</name>
<dbReference type="InterPro" id="IPR015510">
    <property type="entry name" value="PGRP"/>
</dbReference>
<dbReference type="GO" id="GO:0009253">
    <property type="term" value="P:peptidoglycan catabolic process"/>
    <property type="evidence" value="ECO:0007669"/>
    <property type="project" value="InterPro"/>
</dbReference>
<comment type="similarity">
    <text evidence="1">Belongs to the N-acetylmuramoyl-L-alanine amidase 2 family.</text>
</comment>
<evidence type="ECO:0000313" key="6">
    <source>
        <dbReference type="EMBL" id="KAJ1526569.1"/>
    </source>
</evidence>
<dbReference type="EMBL" id="JAPTSV010000883">
    <property type="protein sequence ID" value="KAJ1518816.1"/>
    <property type="molecule type" value="Genomic_DNA"/>
</dbReference>
<dbReference type="EMBL" id="JAPTSV010000006">
    <property type="protein sequence ID" value="KAJ1526569.1"/>
    <property type="molecule type" value="Genomic_DNA"/>
</dbReference>
<dbReference type="Proteomes" id="UP001075354">
    <property type="component" value="Chromosome 6"/>
</dbReference>
<dbReference type="GO" id="GO:0008745">
    <property type="term" value="F:N-acetylmuramoyl-L-alanine amidase activity"/>
    <property type="evidence" value="ECO:0007669"/>
    <property type="project" value="InterPro"/>
</dbReference>
<evidence type="ECO:0000256" key="2">
    <source>
        <dbReference type="ARBA" id="ARBA00022588"/>
    </source>
</evidence>
<dbReference type="GO" id="GO:0045087">
    <property type="term" value="P:innate immune response"/>
    <property type="evidence" value="ECO:0007669"/>
    <property type="project" value="UniProtKB-KW"/>
</dbReference>
<sequence>MTGQQWDDIGYNFLVGGDGRVYEGRGWDSVGAHTLSWNRRSLGVALIGNFTEAAAPDRQAAAALELIRVGVGLGKLSAGHRLAAACQLRPYQSPGLAQFERVRVWDRWWPWSTADAYCRVGGKSKHKKVALPAGPAGPTGLPAWLSGARLAERLSGAGLPTEPPAAPL</sequence>
<feature type="domain" description="Peptidoglycan recognition protein family" evidence="4">
    <location>
        <begin position="1"/>
        <end position="89"/>
    </location>
</feature>
<evidence type="ECO:0000256" key="1">
    <source>
        <dbReference type="ARBA" id="ARBA00007553"/>
    </source>
</evidence>
<reference evidence="5" key="1">
    <citation type="submission" date="2022-12" db="EMBL/GenBank/DDBJ databases">
        <title>Chromosome-level genome assembly of the bean flower thrips Megalurothrips usitatus.</title>
        <authorList>
            <person name="Ma L."/>
            <person name="Liu Q."/>
            <person name="Li H."/>
            <person name="Cai W."/>
        </authorList>
    </citation>
    <scope>NUCLEOTIDE SEQUENCE</scope>
    <source>
        <strain evidence="5">Cailab_2022a</strain>
    </source>
</reference>
<dbReference type="AlphaFoldDB" id="A0AAV7WZL4"/>
<evidence type="ECO:0000256" key="3">
    <source>
        <dbReference type="ARBA" id="ARBA00022859"/>
    </source>
</evidence>
<keyword evidence="7" id="KW-1185">Reference proteome</keyword>
<proteinExistence type="inferred from homology"/>
<dbReference type="Pfam" id="PF01510">
    <property type="entry name" value="Amidase_2"/>
    <property type="match status" value="1"/>
</dbReference>
<organism evidence="5 7">
    <name type="scientific">Megalurothrips usitatus</name>
    <name type="common">bean blossom thrips</name>
    <dbReference type="NCBI Taxonomy" id="439358"/>
    <lineage>
        <taxon>Eukaryota</taxon>
        <taxon>Metazoa</taxon>
        <taxon>Ecdysozoa</taxon>
        <taxon>Arthropoda</taxon>
        <taxon>Hexapoda</taxon>
        <taxon>Insecta</taxon>
        <taxon>Pterygota</taxon>
        <taxon>Neoptera</taxon>
        <taxon>Paraneoptera</taxon>
        <taxon>Thysanoptera</taxon>
        <taxon>Terebrantia</taxon>
        <taxon>Thripoidea</taxon>
        <taxon>Thripidae</taxon>
        <taxon>Megalurothrips</taxon>
    </lineage>
</organism>
<protein>
    <recommendedName>
        <fullName evidence="4">Peptidoglycan recognition protein family domain-containing protein</fullName>
    </recommendedName>
</protein>
<dbReference type="PANTHER" id="PTHR11022">
    <property type="entry name" value="PEPTIDOGLYCAN RECOGNITION PROTEIN"/>
    <property type="match status" value="1"/>
</dbReference>
<dbReference type="SMART" id="SM00701">
    <property type="entry name" value="PGRP"/>
    <property type="match status" value="1"/>
</dbReference>
<dbReference type="GO" id="GO:0008270">
    <property type="term" value="F:zinc ion binding"/>
    <property type="evidence" value="ECO:0007669"/>
    <property type="project" value="InterPro"/>
</dbReference>
<dbReference type="InterPro" id="IPR002502">
    <property type="entry name" value="Amidase_domain"/>
</dbReference>
<dbReference type="CDD" id="cd06583">
    <property type="entry name" value="PGRP"/>
    <property type="match status" value="1"/>
</dbReference>
<dbReference type="Gene3D" id="3.40.80.10">
    <property type="entry name" value="Peptidoglycan recognition protein-like"/>
    <property type="match status" value="1"/>
</dbReference>
<keyword evidence="3" id="KW-0391">Immunity</keyword>